<comment type="similarity">
    <text evidence="1">Belongs to the 'phage' integrase family.</text>
</comment>
<name>A0ABW9XXN7_9BACL</name>
<evidence type="ECO:0000256" key="2">
    <source>
        <dbReference type="ARBA" id="ARBA00022908"/>
    </source>
</evidence>
<dbReference type="InterPro" id="IPR004107">
    <property type="entry name" value="Integrase_SAM-like_N"/>
</dbReference>
<dbReference type="InterPro" id="IPR050090">
    <property type="entry name" value="Tyrosine_recombinase_XerCD"/>
</dbReference>
<organism evidence="8 9">
    <name type="scientific">Paenibacillus glycinis</name>
    <dbReference type="NCBI Taxonomy" id="2697035"/>
    <lineage>
        <taxon>Bacteria</taxon>
        <taxon>Bacillati</taxon>
        <taxon>Bacillota</taxon>
        <taxon>Bacilli</taxon>
        <taxon>Bacillales</taxon>
        <taxon>Paenibacillaceae</taxon>
        <taxon>Paenibacillus</taxon>
    </lineage>
</organism>
<evidence type="ECO:0000256" key="1">
    <source>
        <dbReference type="ARBA" id="ARBA00008857"/>
    </source>
</evidence>
<feature type="domain" description="Core-binding (CB)" evidence="7">
    <location>
        <begin position="63"/>
        <end position="155"/>
    </location>
</feature>
<protein>
    <submittedName>
        <fullName evidence="8">Tyrosine-type recombinase/integrase</fullName>
    </submittedName>
</protein>
<sequence>MASIEKRSKNSYRLIVEAGYDSAGKRIKRSKTIKASGIREAEKKLAMFQVEVEAGEYIAPEKMTFSTFVQEWNQKYGIKHLELKTLESYSHMLKNHILPSFANKRLDEINPMHIVSLLKTLEQEGARKDGKSGGLSSTTIRFIHRILKDIFDRAVEWRIIKINPVEAIKRPKISKTNVDVYNESEVSTLLQAIINEPIQWRLMITLALTTGLRRGELLALEWKHLNLHEGVIDVKQSLTYVKGKHIIKPPKTKSSIRKVSIPEALIQDLMQFHAKAHHERIQLDDLWEGGEHFFIFSSWHGKPYYHTVPGTWLRRFLKRKKLKPIRFHDLRHTSATLLINQGVHAKTIAGRLGHADIRTTMNIYGHSLLSADHLAANTFNAILSPKKENPLKANDA</sequence>
<reference evidence="8 9" key="1">
    <citation type="submission" date="2020-01" db="EMBL/GenBank/DDBJ databases">
        <title>Paenibacillus soybeanensis sp. nov. isolated from the nodules of soybean (Glycine max(L.) Merr).</title>
        <authorList>
            <person name="Wang H."/>
        </authorList>
    </citation>
    <scope>NUCLEOTIDE SEQUENCE [LARGE SCALE GENOMIC DNA]</scope>
    <source>
        <strain evidence="8 9">T1</strain>
    </source>
</reference>
<dbReference type="InterPro" id="IPR011010">
    <property type="entry name" value="DNA_brk_join_enz"/>
</dbReference>
<dbReference type="PANTHER" id="PTHR30349">
    <property type="entry name" value="PHAGE INTEGRASE-RELATED"/>
    <property type="match status" value="1"/>
</dbReference>
<comment type="caution">
    <text evidence="8">The sequence shown here is derived from an EMBL/GenBank/DDBJ whole genome shotgun (WGS) entry which is preliminary data.</text>
</comment>
<dbReference type="PANTHER" id="PTHR30349:SF64">
    <property type="entry name" value="PROPHAGE INTEGRASE INTD-RELATED"/>
    <property type="match status" value="1"/>
</dbReference>
<dbReference type="EMBL" id="JAAAMV010000024">
    <property type="protein sequence ID" value="NBD27011.1"/>
    <property type="molecule type" value="Genomic_DNA"/>
</dbReference>
<evidence type="ECO:0000256" key="5">
    <source>
        <dbReference type="PROSITE-ProRule" id="PRU01248"/>
    </source>
</evidence>
<evidence type="ECO:0000313" key="8">
    <source>
        <dbReference type="EMBL" id="NBD27011.1"/>
    </source>
</evidence>
<dbReference type="Pfam" id="PF00589">
    <property type="entry name" value="Phage_integrase"/>
    <property type="match status" value="1"/>
</dbReference>
<evidence type="ECO:0000256" key="4">
    <source>
        <dbReference type="ARBA" id="ARBA00023172"/>
    </source>
</evidence>
<evidence type="ECO:0000313" key="9">
    <source>
        <dbReference type="Proteomes" id="UP000665561"/>
    </source>
</evidence>
<dbReference type="Gene3D" id="1.10.150.130">
    <property type="match status" value="1"/>
</dbReference>
<dbReference type="Pfam" id="PF14659">
    <property type="entry name" value="Phage_int_SAM_3"/>
    <property type="match status" value="1"/>
</dbReference>
<dbReference type="PROSITE" id="PS51898">
    <property type="entry name" value="TYR_RECOMBINASE"/>
    <property type="match status" value="1"/>
</dbReference>
<dbReference type="Proteomes" id="UP000665561">
    <property type="component" value="Unassembled WGS sequence"/>
</dbReference>
<evidence type="ECO:0000259" key="6">
    <source>
        <dbReference type="PROSITE" id="PS51898"/>
    </source>
</evidence>
<dbReference type="RefSeq" id="WP_161746016.1">
    <property type="nucleotide sequence ID" value="NZ_JAAAMV010000024.1"/>
</dbReference>
<dbReference type="Gene3D" id="1.10.443.10">
    <property type="entry name" value="Intergrase catalytic core"/>
    <property type="match status" value="1"/>
</dbReference>
<keyword evidence="2" id="KW-0229">DNA integration</keyword>
<evidence type="ECO:0000256" key="3">
    <source>
        <dbReference type="ARBA" id="ARBA00023125"/>
    </source>
</evidence>
<dbReference type="InterPro" id="IPR002104">
    <property type="entry name" value="Integrase_catalytic"/>
</dbReference>
<feature type="domain" description="Tyr recombinase" evidence="6">
    <location>
        <begin position="176"/>
        <end position="379"/>
    </location>
</feature>
<dbReference type="CDD" id="cd01189">
    <property type="entry name" value="INT_ICEBs1_C_like"/>
    <property type="match status" value="1"/>
</dbReference>
<dbReference type="InterPro" id="IPR044068">
    <property type="entry name" value="CB"/>
</dbReference>
<dbReference type="InterPro" id="IPR010998">
    <property type="entry name" value="Integrase_recombinase_N"/>
</dbReference>
<gene>
    <name evidence="8" type="ORF">GT019_24330</name>
</gene>
<accession>A0ABW9XXN7</accession>
<dbReference type="InterPro" id="IPR013762">
    <property type="entry name" value="Integrase-like_cat_sf"/>
</dbReference>
<keyword evidence="4" id="KW-0233">DNA recombination</keyword>
<keyword evidence="3 5" id="KW-0238">DNA-binding</keyword>
<dbReference type="PROSITE" id="PS51900">
    <property type="entry name" value="CB"/>
    <property type="match status" value="1"/>
</dbReference>
<keyword evidence="9" id="KW-1185">Reference proteome</keyword>
<dbReference type="SUPFAM" id="SSF56349">
    <property type="entry name" value="DNA breaking-rejoining enzymes"/>
    <property type="match status" value="1"/>
</dbReference>
<proteinExistence type="inferred from homology"/>
<evidence type="ECO:0000259" key="7">
    <source>
        <dbReference type="PROSITE" id="PS51900"/>
    </source>
</evidence>